<protein>
    <recommendedName>
        <fullName evidence="19">G-protein coupled receptors family 3 profile domain-containing protein</fullName>
    </recommendedName>
</protein>
<evidence type="ECO:0000256" key="6">
    <source>
        <dbReference type="ARBA" id="ARBA00022989"/>
    </source>
</evidence>
<dbReference type="GO" id="GO:0043005">
    <property type="term" value="C:neuron projection"/>
    <property type="evidence" value="ECO:0007669"/>
    <property type="project" value="UniProtKB-SubCell"/>
</dbReference>
<dbReference type="GO" id="GO:0045211">
    <property type="term" value="C:postsynaptic membrane"/>
    <property type="evidence" value="ECO:0007669"/>
    <property type="project" value="UniProtKB-SubCell"/>
</dbReference>
<keyword evidence="4 18" id="KW-0812">Transmembrane</keyword>
<dbReference type="Pfam" id="PF22572">
    <property type="entry name" value="GPR158_179_EC"/>
    <property type="match status" value="1"/>
</dbReference>
<feature type="compositionally biased region" description="Acidic residues" evidence="17">
    <location>
        <begin position="123"/>
        <end position="135"/>
    </location>
</feature>
<dbReference type="PANTHER" id="PTHR32546:SF26">
    <property type="entry name" value="SMOG, ISOFORM D"/>
    <property type="match status" value="1"/>
</dbReference>
<feature type="compositionally biased region" description="Low complexity" evidence="17">
    <location>
        <begin position="904"/>
        <end position="916"/>
    </location>
</feature>
<keyword evidence="14" id="KW-0628">Postsynaptic cell membrane</keyword>
<keyword evidence="3" id="KW-1003">Cell membrane</keyword>
<dbReference type="AlphaFoldDB" id="A0A8S9Y0K7"/>
<keyword evidence="10" id="KW-1015">Disulfide bond</keyword>
<feature type="compositionally biased region" description="Basic and acidic residues" evidence="17">
    <location>
        <begin position="102"/>
        <end position="113"/>
    </location>
</feature>
<dbReference type="Pfam" id="PF00003">
    <property type="entry name" value="7tm_3"/>
    <property type="match status" value="1"/>
</dbReference>
<evidence type="ECO:0000256" key="11">
    <source>
        <dbReference type="ARBA" id="ARBA00023170"/>
    </source>
</evidence>
<keyword evidence="6 18" id="KW-1133">Transmembrane helix</keyword>
<evidence type="ECO:0000256" key="16">
    <source>
        <dbReference type="ARBA" id="ARBA00034104"/>
    </source>
</evidence>
<keyword evidence="11" id="KW-0675">Receptor</keyword>
<evidence type="ECO:0000256" key="14">
    <source>
        <dbReference type="ARBA" id="ARBA00023257"/>
    </source>
</evidence>
<evidence type="ECO:0000256" key="15">
    <source>
        <dbReference type="ARBA" id="ARBA00023273"/>
    </source>
</evidence>
<evidence type="ECO:0000256" key="3">
    <source>
        <dbReference type="ARBA" id="ARBA00022475"/>
    </source>
</evidence>
<organism evidence="20 21">
    <name type="scientific">Apolygus lucorum</name>
    <name type="common">Small green plant bug</name>
    <name type="synonym">Lygocoris lucorum</name>
    <dbReference type="NCBI Taxonomy" id="248454"/>
    <lineage>
        <taxon>Eukaryota</taxon>
        <taxon>Metazoa</taxon>
        <taxon>Ecdysozoa</taxon>
        <taxon>Arthropoda</taxon>
        <taxon>Hexapoda</taxon>
        <taxon>Insecta</taxon>
        <taxon>Pterygota</taxon>
        <taxon>Neoptera</taxon>
        <taxon>Paraneoptera</taxon>
        <taxon>Hemiptera</taxon>
        <taxon>Heteroptera</taxon>
        <taxon>Panheteroptera</taxon>
        <taxon>Cimicomorpha</taxon>
        <taxon>Miridae</taxon>
        <taxon>Mirini</taxon>
        <taxon>Apolygus</taxon>
    </lineage>
</organism>
<feature type="region of interest" description="Disordered" evidence="17">
    <location>
        <begin position="102"/>
        <end position="230"/>
    </location>
</feature>
<dbReference type="PANTHER" id="PTHR32546">
    <property type="entry name" value="G-PROTEIN COUPLED RECEPTOR 158-RELATED"/>
    <property type="match status" value="1"/>
</dbReference>
<dbReference type="InterPro" id="IPR054714">
    <property type="entry name" value="GPR158_179_extracellular"/>
</dbReference>
<keyword evidence="13" id="KW-0807">Transducer</keyword>
<keyword evidence="5" id="KW-0732">Signal</keyword>
<dbReference type="CDD" id="cd15293">
    <property type="entry name" value="7tmC_GPR158-like"/>
    <property type="match status" value="1"/>
</dbReference>
<feature type="domain" description="G-protein coupled receptors family 3 profile" evidence="19">
    <location>
        <begin position="554"/>
        <end position="802"/>
    </location>
</feature>
<keyword evidence="9 18" id="KW-0472">Membrane</keyword>
<dbReference type="InterPro" id="IPR017978">
    <property type="entry name" value="GPCR_3_C"/>
</dbReference>
<evidence type="ECO:0000256" key="4">
    <source>
        <dbReference type="ARBA" id="ARBA00022692"/>
    </source>
</evidence>
<comment type="subcellular location">
    <subcellularLocation>
        <location evidence="1">Cell projection</location>
        <location evidence="1">Neuron projection</location>
    </subcellularLocation>
    <subcellularLocation>
        <location evidence="16">Postsynaptic cell membrane</location>
        <topology evidence="16">Multi-pass membrane protein</topology>
    </subcellularLocation>
</comment>
<feature type="transmembrane region" description="Helical" evidence="18">
    <location>
        <begin position="717"/>
        <end position="737"/>
    </location>
</feature>
<feature type="transmembrane region" description="Helical" evidence="18">
    <location>
        <begin position="552"/>
        <end position="577"/>
    </location>
</feature>
<feature type="transmembrane region" description="Helical" evidence="18">
    <location>
        <begin position="589"/>
        <end position="612"/>
    </location>
</feature>
<dbReference type="Proteomes" id="UP000466442">
    <property type="component" value="Unassembled WGS sequence"/>
</dbReference>
<name>A0A8S9Y0K7_APOLU</name>
<evidence type="ECO:0000256" key="12">
    <source>
        <dbReference type="ARBA" id="ARBA00023180"/>
    </source>
</evidence>
<feature type="region of interest" description="Disordered" evidence="17">
    <location>
        <begin position="299"/>
        <end position="319"/>
    </location>
</feature>
<dbReference type="InterPro" id="IPR043458">
    <property type="entry name" value="GPR158/179"/>
</dbReference>
<feature type="transmembrane region" description="Helical" evidence="18">
    <location>
        <begin position="624"/>
        <end position="642"/>
    </location>
</feature>
<evidence type="ECO:0000256" key="5">
    <source>
        <dbReference type="ARBA" id="ARBA00022729"/>
    </source>
</evidence>
<dbReference type="PROSITE" id="PS50259">
    <property type="entry name" value="G_PROTEIN_RECEP_F3_4"/>
    <property type="match status" value="1"/>
</dbReference>
<comment type="caution">
    <text evidence="20">The sequence shown here is derived from an EMBL/GenBank/DDBJ whole genome shotgun (WGS) entry which is preliminary data.</text>
</comment>
<comment type="similarity">
    <text evidence="2">Belongs to the G-protein coupled receptor 3 family.</text>
</comment>
<evidence type="ECO:0000313" key="21">
    <source>
        <dbReference type="Proteomes" id="UP000466442"/>
    </source>
</evidence>
<proteinExistence type="inferred from homology"/>
<evidence type="ECO:0000256" key="9">
    <source>
        <dbReference type="ARBA" id="ARBA00023136"/>
    </source>
</evidence>
<keyword evidence="12" id="KW-0325">Glycoprotein</keyword>
<evidence type="ECO:0000256" key="7">
    <source>
        <dbReference type="ARBA" id="ARBA00023018"/>
    </source>
</evidence>
<evidence type="ECO:0000256" key="1">
    <source>
        <dbReference type="ARBA" id="ARBA00004487"/>
    </source>
</evidence>
<feature type="transmembrane region" description="Helical" evidence="18">
    <location>
        <begin position="779"/>
        <end position="806"/>
    </location>
</feature>
<dbReference type="EMBL" id="WIXP02000002">
    <property type="protein sequence ID" value="KAF6214717.1"/>
    <property type="molecule type" value="Genomic_DNA"/>
</dbReference>
<evidence type="ECO:0000256" key="8">
    <source>
        <dbReference type="ARBA" id="ARBA00023040"/>
    </source>
</evidence>
<evidence type="ECO:0000256" key="17">
    <source>
        <dbReference type="SAM" id="MobiDB-lite"/>
    </source>
</evidence>
<keyword evidence="21" id="KW-1185">Reference proteome</keyword>
<dbReference type="OrthoDB" id="5823771at2759"/>
<feature type="compositionally biased region" description="Polar residues" evidence="17">
    <location>
        <begin position="136"/>
        <end position="147"/>
    </location>
</feature>
<feature type="transmembrane region" description="Helical" evidence="18">
    <location>
        <begin position="663"/>
        <end position="683"/>
    </location>
</feature>
<keyword evidence="15" id="KW-0966">Cell projection</keyword>
<dbReference type="GO" id="GO:0004930">
    <property type="term" value="F:G protein-coupled receptor activity"/>
    <property type="evidence" value="ECO:0007669"/>
    <property type="project" value="UniProtKB-KW"/>
</dbReference>
<keyword evidence="7" id="KW-0770">Synapse</keyword>
<evidence type="ECO:0000256" key="10">
    <source>
        <dbReference type="ARBA" id="ARBA00023157"/>
    </source>
</evidence>
<feature type="compositionally biased region" description="Basic and acidic residues" evidence="17">
    <location>
        <begin position="161"/>
        <end position="217"/>
    </location>
</feature>
<sequence>MMNSSFNTINKTLPKVTKQEAATGGSTSLTELDEMGQEDLKYLKCMKETLTAMLAATKKQPNISQIVKDGLNTMEEMCDALVTQEKRRTSVQKRLKAEVDKLTKWSPSKERSHGSRKRRKEDETDLSNSEEDCMETETSSHVVSDSDTAGVPFEKVKSRKGRQDLAKEAQRKAAREARRDADRIRRIKQQAEVEAQKKEAEKKRKESEEKRRAEQDGRRKRKEAVKRDMQRNLKRSQALVIKVSDQISYAESIIGGSIGAEGVMRNGGVGLLSTLVLLFLSGEEVTRVASLPSSFRFEEGQALDQQSDDQGNFAGGRRGGYPHLRGDDCRGEELSSLVLDETKFDSRVLDSATALVSSTTDLNDNFQASEWIFQSDPEPLSVLLSLPSYQVRVDYRSKGEIDASTRQLYVNTIQKLNASSATSIWTYPFYDCNLDSWVFGYITRLPVSKGVIGLFYSLDRVDLDQCDEDMIPIFPGAPRCDPLSTKCIPLSGFGTRRGGFKCACLPGHTPVNLSRDDFLFGDWSNSYLNDIQYSRCVPNCAYESGCLAEPHFALKTAVICIQILAMLCTIVCGIVIFKRRKCKPVAAGMWTILETLLLGILILYASMVPLSFEPSMETCILMRWIRELGFIICYGAIILKLYRILMEFRTRKAHRWVVKDKDLLKYLCGMVAVMFAYLAAWTATNINFAEEGFSIVAVGVTDSGEFFQICKPLWWDYITQAGEVVFLLFGLHLGLAARNATLQYLELRYLLGAVSVEALVSSCYYMTQATMWSSLHPNMAYLVAFIRCHSTSTIVLLLIFTPIILYKGKPVRDSRHPLTHEPSDACKPVDGQYLPELDVAEVNLAEMNPEEIRAELKRLYTQLEVLRNKSICHNNPHISKRRGGRKVAHRRFSLQKKGSREKALQQQKQKQAAKQQNSDTTEANEQEVSRTPEDSVCSVEGPSAIYNDGPSTYSELCGTPHRNSKQ</sequence>
<evidence type="ECO:0000259" key="19">
    <source>
        <dbReference type="PROSITE" id="PS50259"/>
    </source>
</evidence>
<evidence type="ECO:0000256" key="13">
    <source>
        <dbReference type="ARBA" id="ARBA00023224"/>
    </source>
</evidence>
<reference evidence="20" key="1">
    <citation type="journal article" date="2021" name="Mol. Ecol. Resour.">
        <title>Apolygus lucorum genome provides insights into omnivorousness and mesophyll feeding.</title>
        <authorList>
            <person name="Liu Y."/>
            <person name="Liu H."/>
            <person name="Wang H."/>
            <person name="Huang T."/>
            <person name="Liu B."/>
            <person name="Yang B."/>
            <person name="Yin L."/>
            <person name="Li B."/>
            <person name="Zhang Y."/>
            <person name="Zhang S."/>
            <person name="Jiang F."/>
            <person name="Zhang X."/>
            <person name="Ren Y."/>
            <person name="Wang B."/>
            <person name="Wang S."/>
            <person name="Lu Y."/>
            <person name="Wu K."/>
            <person name="Fan W."/>
            <person name="Wang G."/>
        </authorList>
    </citation>
    <scope>NUCLEOTIDE SEQUENCE</scope>
    <source>
        <strain evidence="20">12Hb</strain>
    </source>
</reference>
<evidence type="ECO:0000256" key="18">
    <source>
        <dbReference type="SAM" id="Phobius"/>
    </source>
</evidence>
<evidence type="ECO:0000256" key="2">
    <source>
        <dbReference type="ARBA" id="ARBA00007242"/>
    </source>
</evidence>
<keyword evidence="8" id="KW-0297">G-protein coupled receptor</keyword>
<gene>
    <name evidence="20" type="ORF">GE061_009460</name>
</gene>
<feature type="transmembrane region" description="Helical" evidence="18">
    <location>
        <begin position="749"/>
        <end position="767"/>
    </location>
</feature>
<evidence type="ECO:0000313" key="20">
    <source>
        <dbReference type="EMBL" id="KAF6214717.1"/>
    </source>
</evidence>
<feature type="region of interest" description="Disordered" evidence="17">
    <location>
        <begin position="893"/>
        <end position="966"/>
    </location>
</feature>
<accession>A0A8S9Y0K7</accession>